<evidence type="ECO:0000313" key="5">
    <source>
        <dbReference type="Proteomes" id="UP001652503"/>
    </source>
</evidence>
<proteinExistence type="predicted"/>
<organism evidence="4 5">
    <name type="scientific">Albidovulum sediminicola</name>
    <dbReference type="NCBI Taxonomy" id="2984331"/>
    <lineage>
        <taxon>Bacteria</taxon>
        <taxon>Pseudomonadati</taxon>
        <taxon>Pseudomonadota</taxon>
        <taxon>Alphaproteobacteria</taxon>
        <taxon>Rhodobacterales</taxon>
        <taxon>Paracoccaceae</taxon>
        <taxon>Albidovulum</taxon>
    </lineage>
</organism>
<dbReference type="InterPro" id="IPR000182">
    <property type="entry name" value="GNAT_dom"/>
</dbReference>
<reference evidence="4 5" key="1">
    <citation type="submission" date="2022-10" db="EMBL/GenBank/DDBJ databases">
        <title>Defluviimonas sp. nov., isolated from ocean surface water.</title>
        <authorList>
            <person name="He W."/>
            <person name="Wang L."/>
            <person name="Zhang D.-F."/>
        </authorList>
    </citation>
    <scope>NUCLEOTIDE SEQUENCE [LARGE SCALE GENOMIC DNA]</scope>
    <source>
        <strain evidence="4 5">WL0075</strain>
    </source>
</reference>
<sequence>MSGISVREAVPADAPALVDIVLMAGEGLPERAWAGMAEPGESPREVGLRRASREAGAFSFRNARLALREGAVVGGVIGYPLPDEPVPIGPDFPREFVALQELENLAPGTWYLNIVGVYDTARGQGIGSALLAHAEGVARRRGLSAVSLIVLSSNPGAERLYRRTGFQERARRRMRVPGWSHDGAEAILMLKPV</sequence>
<dbReference type="Pfam" id="PF00583">
    <property type="entry name" value="Acetyltransf_1"/>
    <property type="match status" value="1"/>
</dbReference>
<keyword evidence="2" id="KW-0012">Acyltransferase</keyword>
<evidence type="ECO:0000256" key="1">
    <source>
        <dbReference type="ARBA" id="ARBA00022679"/>
    </source>
</evidence>
<keyword evidence="1" id="KW-0808">Transferase</keyword>
<comment type="caution">
    <text evidence="4">The sequence shown here is derived from an EMBL/GenBank/DDBJ whole genome shotgun (WGS) entry which is preliminary data.</text>
</comment>
<name>A0ABT2Z330_9RHOB</name>
<dbReference type="PANTHER" id="PTHR43877">
    <property type="entry name" value="AMINOALKYLPHOSPHONATE N-ACETYLTRANSFERASE-RELATED-RELATED"/>
    <property type="match status" value="1"/>
</dbReference>
<dbReference type="PROSITE" id="PS51186">
    <property type="entry name" value="GNAT"/>
    <property type="match status" value="1"/>
</dbReference>
<evidence type="ECO:0000259" key="3">
    <source>
        <dbReference type="PROSITE" id="PS51186"/>
    </source>
</evidence>
<dbReference type="RefSeq" id="WP_263722031.1">
    <property type="nucleotide sequence ID" value="NZ_JAOWLA010000010.1"/>
</dbReference>
<accession>A0ABT2Z330</accession>
<gene>
    <name evidence="4" type="ORF">OE647_12355</name>
</gene>
<dbReference type="SUPFAM" id="SSF55729">
    <property type="entry name" value="Acyl-CoA N-acyltransferases (Nat)"/>
    <property type="match status" value="1"/>
</dbReference>
<dbReference type="EMBL" id="JAOWLA010000010">
    <property type="protein sequence ID" value="MCV2865517.1"/>
    <property type="molecule type" value="Genomic_DNA"/>
</dbReference>
<dbReference type="InterPro" id="IPR050832">
    <property type="entry name" value="Bact_Acetyltransf"/>
</dbReference>
<evidence type="ECO:0000256" key="2">
    <source>
        <dbReference type="ARBA" id="ARBA00023315"/>
    </source>
</evidence>
<dbReference type="Proteomes" id="UP001652503">
    <property type="component" value="Unassembled WGS sequence"/>
</dbReference>
<keyword evidence="5" id="KW-1185">Reference proteome</keyword>
<evidence type="ECO:0000313" key="4">
    <source>
        <dbReference type="EMBL" id="MCV2865517.1"/>
    </source>
</evidence>
<dbReference type="CDD" id="cd04301">
    <property type="entry name" value="NAT_SF"/>
    <property type="match status" value="1"/>
</dbReference>
<protein>
    <submittedName>
        <fullName evidence="4">GNAT family N-acetyltransferase</fullName>
    </submittedName>
</protein>
<feature type="domain" description="N-acetyltransferase" evidence="3">
    <location>
        <begin position="4"/>
        <end position="193"/>
    </location>
</feature>
<dbReference type="Gene3D" id="3.40.630.30">
    <property type="match status" value="1"/>
</dbReference>
<dbReference type="InterPro" id="IPR016181">
    <property type="entry name" value="Acyl_CoA_acyltransferase"/>
</dbReference>